<dbReference type="PANTHER" id="PTHR22981">
    <property type="entry name" value="3-HYDROXYISOBUTYRATE DEHYDROGENASE-RELATED"/>
    <property type="match status" value="1"/>
</dbReference>
<dbReference type="InterPro" id="IPR013328">
    <property type="entry name" value="6PGD_dom2"/>
</dbReference>
<keyword evidence="6 8" id="KW-0520">NAD</keyword>
<evidence type="ECO:0000256" key="8">
    <source>
        <dbReference type="RuleBase" id="RU910714"/>
    </source>
</evidence>
<comment type="pathway">
    <text evidence="1 8">Amino-acid degradation; L-valine degradation.</text>
</comment>
<reference evidence="12" key="1">
    <citation type="submission" date="2025-08" db="UniProtKB">
        <authorList>
            <consortium name="RefSeq"/>
        </authorList>
    </citation>
    <scope>IDENTIFICATION</scope>
</reference>
<dbReference type="Pfam" id="PF14833">
    <property type="entry name" value="NAD_binding_11"/>
    <property type="match status" value="1"/>
</dbReference>
<dbReference type="Pfam" id="PF03446">
    <property type="entry name" value="NAD_binding_2"/>
    <property type="match status" value="1"/>
</dbReference>
<dbReference type="Proteomes" id="UP001652625">
    <property type="component" value="Chromosome 11"/>
</dbReference>
<dbReference type="Gene3D" id="3.40.50.720">
    <property type="entry name" value="NAD(P)-binding Rossmann-like Domain"/>
    <property type="match status" value="1"/>
</dbReference>
<feature type="domain" description="3-hydroxyisobutyrate dehydrogenase-like NAD-binding" evidence="10">
    <location>
        <begin position="211"/>
        <end position="338"/>
    </location>
</feature>
<sequence>MSLLRTYRIVNFCKSIRITTQSCPYVFRCFSSSQGLQDDIKIPQDAKETIGFIGLGNMGSQMSMNLLKKGYNLVVFDVYPESMESLKAHGASVATSPHDVAQKAKKIITMLPSSPDVKEVYAGKSGILSGAQSGSIFIDSSTIDPSVSKDMLKFAMGINCSYVDAPVSGGVNAAREGTLTFMVGGSAEDFVVVEKLVSSMAKNVVHCGSIGTGQAAKICNNMLLAISMIGTAEVMNLGTRLGLDKKMLARIINMSSGRCWSSEMYNPCPGVMESVPSSNNYQRGFGVQLMAKDLGLAQNAATSTRSATPLGSLAHQTYRVMCNRGYAKLDFSSVYKFLREDD</sequence>
<dbReference type="InterPro" id="IPR006115">
    <property type="entry name" value="6PGDH_NADP-bd"/>
</dbReference>
<dbReference type="EC" id="1.1.1.31" evidence="3 8"/>
<proteinExistence type="inferred from homology"/>
<dbReference type="RefSeq" id="XP_065665277.1">
    <property type="nucleotide sequence ID" value="XM_065809205.1"/>
</dbReference>
<dbReference type="Gene3D" id="1.10.1040.10">
    <property type="entry name" value="N-(1-d-carboxylethyl)-l-norvaline Dehydrogenase, domain 2"/>
    <property type="match status" value="1"/>
</dbReference>
<gene>
    <name evidence="12" type="primary">LOC100203743</name>
</gene>
<evidence type="ECO:0000256" key="7">
    <source>
        <dbReference type="ARBA" id="ARBA00049197"/>
    </source>
</evidence>
<dbReference type="InterPro" id="IPR011548">
    <property type="entry name" value="HIBADH"/>
</dbReference>
<evidence type="ECO:0000259" key="10">
    <source>
        <dbReference type="Pfam" id="PF14833"/>
    </source>
</evidence>
<dbReference type="PROSITE" id="PS00895">
    <property type="entry name" value="3_HYDROXYISOBUT_DH"/>
    <property type="match status" value="1"/>
</dbReference>
<comment type="catalytic activity">
    <reaction evidence="7 8">
        <text>3-hydroxy-2-methylpropanoate + NAD(+) = 2-methyl-3-oxopropanoate + NADH + H(+)</text>
        <dbReference type="Rhea" id="RHEA:17681"/>
        <dbReference type="ChEBI" id="CHEBI:11805"/>
        <dbReference type="ChEBI" id="CHEBI:15378"/>
        <dbReference type="ChEBI" id="CHEBI:57540"/>
        <dbReference type="ChEBI" id="CHEBI:57700"/>
        <dbReference type="ChEBI" id="CHEBI:57945"/>
        <dbReference type="EC" id="1.1.1.31"/>
    </reaction>
</comment>
<evidence type="ECO:0000256" key="6">
    <source>
        <dbReference type="ARBA" id="ARBA00023027"/>
    </source>
</evidence>
<feature type="domain" description="6-phosphogluconate dehydrogenase NADP-binding" evidence="9">
    <location>
        <begin position="49"/>
        <end position="208"/>
    </location>
</feature>
<dbReference type="PIRSF" id="PIRSF000103">
    <property type="entry name" value="HIBADH"/>
    <property type="match status" value="1"/>
</dbReference>
<evidence type="ECO:0000313" key="12">
    <source>
        <dbReference type="RefSeq" id="XP_065665277.1"/>
    </source>
</evidence>
<evidence type="ECO:0000256" key="1">
    <source>
        <dbReference type="ARBA" id="ARBA00005109"/>
    </source>
</evidence>
<keyword evidence="5 8" id="KW-0560">Oxidoreductase</keyword>
<evidence type="ECO:0000256" key="5">
    <source>
        <dbReference type="ARBA" id="ARBA00023002"/>
    </source>
</evidence>
<dbReference type="InterPro" id="IPR008927">
    <property type="entry name" value="6-PGluconate_DH-like_C_sf"/>
</dbReference>
<evidence type="ECO:0000313" key="11">
    <source>
        <dbReference type="Proteomes" id="UP001652625"/>
    </source>
</evidence>
<dbReference type="PANTHER" id="PTHR22981:SF7">
    <property type="entry name" value="3-HYDROXYISOBUTYRATE DEHYDROGENASE, MITOCHONDRIAL"/>
    <property type="match status" value="1"/>
</dbReference>
<dbReference type="SUPFAM" id="SSF51735">
    <property type="entry name" value="NAD(P)-binding Rossmann-fold domains"/>
    <property type="match status" value="1"/>
</dbReference>
<evidence type="ECO:0000259" key="9">
    <source>
        <dbReference type="Pfam" id="PF03446"/>
    </source>
</evidence>
<protein>
    <recommendedName>
        <fullName evidence="3 8">3-hydroxyisobutyrate dehydrogenase</fullName>
        <shortName evidence="8">HIBADH</shortName>
        <ecNumber evidence="3 8">1.1.1.31</ecNumber>
    </recommendedName>
</protein>
<evidence type="ECO:0000256" key="2">
    <source>
        <dbReference type="ARBA" id="ARBA00006013"/>
    </source>
</evidence>
<dbReference type="InterPro" id="IPR029154">
    <property type="entry name" value="HIBADH-like_NADP-bd"/>
</dbReference>
<dbReference type="InterPro" id="IPR036291">
    <property type="entry name" value="NAD(P)-bd_dom_sf"/>
</dbReference>
<dbReference type="InterPro" id="IPR015815">
    <property type="entry name" value="HIBADH-related"/>
</dbReference>
<accession>A0ABM4CTM1</accession>
<organism evidence="11 12">
    <name type="scientific">Hydra vulgaris</name>
    <name type="common">Hydra</name>
    <name type="synonym">Hydra attenuata</name>
    <dbReference type="NCBI Taxonomy" id="6087"/>
    <lineage>
        <taxon>Eukaryota</taxon>
        <taxon>Metazoa</taxon>
        <taxon>Cnidaria</taxon>
        <taxon>Hydrozoa</taxon>
        <taxon>Hydroidolina</taxon>
        <taxon>Anthoathecata</taxon>
        <taxon>Aplanulata</taxon>
        <taxon>Hydridae</taxon>
        <taxon>Hydra</taxon>
    </lineage>
</organism>
<name>A0ABM4CTM1_HYDVU</name>
<keyword evidence="4 8" id="KW-0101">Branched-chain amino acid catabolism</keyword>
<dbReference type="SUPFAM" id="SSF48179">
    <property type="entry name" value="6-phosphogluconate dehydrogenase C-terminal domain-like"/>
    <property type="match status" value="1"/>
</dbReference>
<evidence type="ECO:0000256" key="3">
    <source>
        <dbReference type="ARBA" id="ARBA00012991"/>
    </source>
</evidence>
<dbReference type="GeneID" id="100203743"/>
<dbReference type="NCBIfam" id="TIGR01692">
    <property type="entry name" value="HIBADH"/>
    <property type="match status" value="1"/>
</dbReference>
<dbReference type="InterPro" id="IPR002204">
    <property type="entry name" value="3-OH-isobutyrate_DH-rel_CS"/>
</dbReference>
<evidence type="ECO:0000256" key="4">
    <source>
        <dbReference type="ARBA" id="ARBA00022456"/>
    </source>
</evidence>
<keyword evidence="11" id="KW-1185">Reference proteome</keyword>
<comment type="similarity">
    <text evidence="2">Belongs to the HIBADH-related family. 3-hydroxyisobutyrate dehydrogenase subfamily.</text>
</comment>